<dbReference type="KEGG" id="vg:5845694"/>
<evidence type="ECO:0000313" key="3">
    <source>
        <dbReference type="Proteomes" id="UP000203890"/>
    </source>
</evidence>
<keyword evidence="1" id="KW-0812">Transmembrane</keyword>
<name>A9YVX2_9PHYC</name>
<proteinExistence type="predicted"/>
<evidence type="ECO:0000256" key="1">
    <source>
        <dbReference type="SAM" id="Phobius"/>
    </source>
</evidence>
<organism evidence="2 3">
    <name type="scientific">Ostreococcus tauri virus OtV5</name>
    <dbReference type="NCBI Taxonomy" id="1785753"/>
    <lineage>
        <taxon>Viruses</taxon>
        <taxon>Varidnaviria</taxon>
        <taxon>Bamfordvirae</taxon>
        <taxon>Nucleocytoviricota</taxon>
        <taxon>Megaviricetes</taxon>
        <taxon>Algavirales</taxon>
        <taxon>Phycodnaviridae</taxon>
        <taxon>Prasinovirus</taxon>
        <taxon>Prasinovirus ostreotauri</taxon>
    </lineage>
</organism>
<dbReference type="RefSeq" id="YP_001648151.1">
    <property type="nucleotide sequence ID" value="NC_010191.2"/>
</dbReference>
<keyword evidence="3" id="KW-1185">Reference proteome</keyword>
<sequence length="102" mass="10936">MFNLNHANRNAIMSIVALIALIFVLGMLKNTSKYQPRPITIKAISEESLFGLEHRLECAPGHTSEGSTYTKSLTPGGLCGSEKLVAEQAGYEIEDGIGGSLI</sequence>
<dbReference type="EMBL" id="EU304328">
    <property type="protein sequence ID" value="ABY27855.1"/>
    <property type="molecule type" value="Genomic_DNA"/>
</dbReference>
<protein>
    <submittedName>
        <fullName evidence="2">Uncharacterized protein</fullName>
    </submittedName>
</protein>
<keyword evidence="1" id="KW-1133">Transmembrane helix</keyword>
<feature type="transmembrane region" description="Helical" evidence="1">
    <location>
        <begin position="12"/>
        <end position="28"/>
    </location>
</feature>
<keyword evidence="1" id="KW-0472">Membrane</keyword>
<reference evidence="2 3" key="1">
    <citation type="journal article" date="2008" name="PLoS ONE">
        <title>Life-cycle and genome of OtV5, a large DNA virus of the pelagic marine unicellular green alga Ostreococcus tauri.</title>
        <authorList>
            <person name="Derelle E."/>
            <person name="Ferraz C."/>
            <person name="Escande M.L."/>
            <person name="Eychenie S."/>
            <person name="Cooke R."/>
            <person name="Piganeau G."/>
            <person name="Desdevises Y."/>
            <person name="Bellec L."/>
            <person name="Moreau H."/>
            <person name="Grimsley N."/>
        </authorList>
    </citation>
    <scope>NUCLEOTIDE SEQUENCE [LARGE SCALE GENOMIC DNA]</scope>
    <source>
        <strain evidence="2 3">OtV5</strain>
    </source>
</reference>
<dbReference type="GeneID" id="5845694"/>
<accession>A9YVX2</accession>
<dbReference type="Proteomes" id="UP000203890">
    <property type="component" value="Segment"/>
</dbReference>
<gene>
    <name evidence="2" type="ORF">OtV5_067</name>
</gene>
<evidence type="ECO:0000313" key="2">
    <source>
        <dbReference type="EMBL" id="ABY27855.1"/>
    </source>
</evidence>
<dbReference type="OrthoDB" id="17684at10239"/>